<organism evidence="5 6">
    <name type="scientific">Anaeromicropila herbilytica</name>
    <dbReference type="NCBI Taxonomy" id="2785025"/>
    <lineage>
        <taxon>Bacteria</taxon>
        <taxon>Bacillati</taxon>
        <taxon>Bacillota</taxon>
        <taxon>Clostridia</taxon>
        <taxon>Lachnospirales</taxon>
        <taxon>Lachnospiraceae</taxon>
        <taxon>Anaeromicropila</taxon>
    </lineage>
</organism>
<dbReference type="RefSeq" id="WP_271713002.1">
    <property type="nucleotide sequence ID" value="NZ_AP024169.1"/>
</dbReference>
<dbReference type="KEGG" id="ahb:bsdtb5_32090"/>
<evidence type="ECO:0000313" key="5">
    <source>
        <dbReference type="EMBL" id="BCN31914.1"/>
    </source>
</evidence>
<dbReference type="SUPFAM" id="SSF55136">
    <property type="entry name" value="Probable bacterial effector-binding domain"/>
    <property type="match status" value="1"/>
</dbReference>
<reference evidence="5 6" key="1">
    <citation type="submission" date="2020-11" db="EMBL/GenBank/DDBJ databases">
        <title>Draft genome sequencing of a Lachnospiraceae strain isolated from anoxic soil subjected to BSD treatment.</title>
        <authorList>
            <person name="Uek A."/>
            <person name="Tonouchi A."/>
        </authorList>
    </citation>
    <scope>NUCLEOTIDE SEQUENCE [LARGE SCALE GENOMIC DNA]</scope>
    <source>
        <strain evidence="5 6">TB5</strain>
    </source>
</reference>
<dbReference type="SMART" id="SM00342">
    <property type="entry name" value="HTH_ARAC"/>
    <property type="match status" value="1"/>
</dbReference>
<dbReference type="InterPro" id="IPR011256">
    <property type="entry name" value="Reg_factor_effector_dom_sf"/>
</dbReference>
<dbReference type="PRINTS" id="PR00032">
    <property type="entry name" value="HTHARAC"/>
</dbReference>
<dbReference type="Pfam" id="PF12833">
    <property type="entry name" value="HTH_18"/>
    <property type="match status" value="1"/>
</dbReference>
<keyword evidence="2" id="KW-0238">DNA-binding</keyword>
<evidence type="ECO:0000259" key="4">
    <source>
        <dbReference type="PROSITE" id="PS01124"/>
    </source>
</evidence>
<keyword evidence="6" id="KW-1185">Reference proteome</keyword>
<dbReference type="SUPFAM" id="SSF46689">
    <property type="entry name" value="Homeodomain-like"/>
    <property type="match status" value="2"/>
</dbReference>
<evidence type="ECO:0000256" key="1">
    <source>
        <dbReference type="ARBA" id="ARBA00023015"/>
    </source>
</evidence>
<dbReference type="Proteomes" id="UP000595897">
    <property type="component" value="Chromosome"/>
</dbReference>
<dbReference type="AlphaFoldDB" id="A0A7R7EN61"/>
<dbReference type="InterPro" id="IPR018060">
    <property type="entry name" value="HTH_AraC"/>
</dbReference>
<dbReference type="GO" id="GO:0043565">
    <property type="term" value="F:sequence-specific DNA binding"/>
    <property type="evidence" value="ECO:0007669"/>
    <property type="project" value="InterPro"/>
</dbReference>
<dbReference type="Gene3D" id="3.20.80.10">
    <property type="entry name" value="Regulatory factor, effector binding domain"/>
    <property type="match status" value="1"/>
</dbReference>
<dbReference type="SMART" id="SM00871">
    <property type="entry name" value="AraC_E_bind"/>
    <property type="match status" value="1"/>
</dbReference>
<accession>A0A7R7EN61</accession>
<protein>
    <submittedName>
        <fullName evidence="5">AraC family transcriptional regulator</fullName>
    </submittedName>
</protein>
<keyword evidence="3" id="KW-0804">Transcription</keyword>
<feature type="domain" description="HTH araC/xylS-type" evidence="4">
    <location>
        <begin position="8"/>
        <end position="106"/>
    </location>
</feature>
<dbReference type="InterPro" id="IPR018062">
    <property type="entry name" value="HTH_AraC-typ_CS"/>
</dbReference>
<dbReference type="PROSITE" id="PS01124">
    <property type="entry name" value="HTH_ARAC_FAMILY_2"/>
    <property type="match status" value="1"/>
</dbReference>
<proteinExistence type="predicted"/>
<dbReference type="InterPro" id="IPR029442">
    <property type="entry name" value="GyrI-like"/>
</dbReference>
<sequence>MNYYDNIQRAIDYIELNLKEDIDVLLVIQMSHFSITHFYRIFQAMVGDSVKSYIQKRRLSNIATELVNSNKRLIDVAFEYGYNSQEVFTRAFNKAFNITPGKYRTQKSKVVLYKKINVYERMLANQGRIIYIEPQIILDKEFKLIGMKETVKPGSERIKNLWDSFTSKKSEIKNILTQDTVLGICEYMPNITDESEFSYFAGVEVKDFSDIPKGMLIKIIPNSKYAVFTHKGSLSKLKDTYNFIYGVWLPQSGYELAELDTIELYDSRSNAADSEFDIHIPLKY</sequence>
<dbReference type="PANTHER" id="PTHR47504:SF5">
    <property type="entry name" value="RIGHT ORIGIN-BINDING PROTEIN"/>
    <property type="match status" value="1"/>
</dbReference>
<keyword evidence="1" id="KW-0805">Transcription regulation</keyword>
<name>A0A7R7EN61_9FIRM</name>
<dbReference type="Pfam" id="PF06445">
    <property type="entry name" value="GyrI-like"/>
    <property type="match status" value="1"/>
</dbReference>
<dbReference type="InterPro" id="IPR009057">
    <property type="entry name" value="Homeodomain-like_sf"/>
</dbReference>
<dbReference type="PROSITE" id="PS00041">
    <property type="entry name" value="HTH_ARAC_FAMILY_1"/>
    <property type="match status" value="1"/>
</dbReference>
<dbReference type="GO" id="GO:0003700">
    <property type="term" value="F:DNA-binding transcription factor activity"/>
    <property type="evidence" value="ECO:0007669"/>
    <property type="project" value="InterPro"/>
</dbReference>
<gene>
    <name evidence="5" type="ORF">bsdtb5_32090</name>
</gene>
<dbReference type="PANTHER" id="PTHR47504">
    <property type="entry name" value="RIGHT ORIGIN-BINDING PROTEIN"/>
    <property type="match status" value="1"/>
</dbReference>
<evidence type="ECO:0000256" key="2">
    <source>
        <dbReference type="ARBA" id="ARBA00023125"/>
    </source>
</evidence>
<evidence type="ECO:0000256" key="3">
    <source>
        <dbReference type="ARBA" id="ARBA00023163"/>
    </source>
</evidence>
<dbReference type="InterPro" id="IPR050959">
    <property type="entry name" value="MarA-like"/>
</dbReference>
<dbReference type="InterPro" id="IPR010499">
    <property type="entry name" value="AraC_E-bd"/>
</dbReference>
<dbReference type="EMBL" id="AP024169">
    <property type="protein sequence ID" value="BCN31914.1"/>
    <property type="molecule type" value="Genomic_DNA"/>
</dbReference>
<evidence type="ECO:0000313" key="6">
    <source>
        <dbReference type="Proteomes" id="UP000595897"/>
    </source>
</evidence>
<dbReference type="InterPro" id="IPR020449">
    <property type="entry name" value="Tscrpt_reg_AraC-type_HTH"/>
</dbReference>
<dbReference type="Gene3D" id="1.10.10.60">
    <property type="entry name" value="Homeodomain-like"/>
    <property type="match status" value="2"/>
</dbReference>